<dbReference type="EMBL" id="JAVDWU010000005">
    <property type="protein sequence ID" value="MDR7150668.1"/>
    <property type="molecule type" value="Genomic_DNA"/>
</dbReference>
<evidence type="ECO:0000313" key="3">
    <source>
        <dbReference type="Proteomes" id="UP001265700"/>
    </source>
</evidence>
<evidence type="ECO:0000313" key="2">
    <source>
        <dbReference type="EMBL" id="MDR7150668.1"/>
    </source>
</evidence>
<accession>A0ABU1WN51</accession>
<comment type="caution">
    <text evidence="2">The sequence shown here is derived from an EMBL/GenBank/DDBJ whole genome shotgun (WGS) entry which is preliminary data.</text>
</comment>
<reference evidence="2 3" key="1">
    <citation type="submission" date="2023-07" db="EMBL/GenBank/DDBJ databases">
        <title>Sorghum-associated microbial communities from plants grown in Nebraska, USA.</title>
        <authorList>
            <person name="Schachtman D."/>
        </authorList>
    </citation>
    <scope>NUCLEOTIDE SEQUENCE [LARGE SCALE GENOMIC DNA]</scope>
    <source>
        <strain evidence="2 3">4249</strain>
    </source>
</reference>
<dbReference type="RefSeq" id="WP_310316567.1">
    <property type="nucleotide sequence ID" value="NZ_JAVDWU010000005.1"/>
</dbReference>
<proteinExistence type="predicted"/>
<sequence length="85" mass="8495">MIKEKHKTRAALFGGLGILSVVVASLAARHVRQPPPGRVGVRSSSPAHGPDGASANVDTYSVAGEEDPGAAVDAPAPSPLSSPTT</sequence>
<dbReference type="Proteomes" id="UP001265700">
    <property type="component" value="Unassembled WGS sequence"/>
</dbReference>
<evidence type="ECO:0000256" key="1">
    <source>
        <dbReference type="SAM" id="MobiDB-lite"/>
    </source>
</evidence>
<protein>
    <submittedName>
        <fullName evidence="2">Uncharacterized protein</fullName>
    </submittedName>
</protein>
<organism evidence="2 3">
    <name type="scientific">Hydrogenophaga palleronii</name>
    <dbReference type="NCBI Taxonomy" id="65655"/>
    <lineage>
        <taxon>Bacteria</taxon>
        <taxon>Pseudomonadati</taxon>
        <taxon>Pseudomonadota</taxon>
        <taxon>Betaproteobacteria</taxon>
        <taxon>Burkholderiales</taxon>
        <taxon>Comamonadaceae</taxon>
        <taxon>Hydrogenophaga</taxon>
    </lineage>
</organism>
<gene>
    <name evidence="2" type="ORF">J2W49_002631</name>
</gene>
<keyword evidence="3" id="KW-1185">Reference proteome</keyword>
<feature type="compositionally biased region" description="Pro residues" evidence="1">
    <location>
        <begin position="76"/>
        <end position="85"/>
    </location>
</feature>
<feature type="region of interest" description="Disordered" evidence="1">
    <location>
        <begin position="30"/>
        <end position="85"/>
    </location>
</feature>
<name>A0ABU1WN51_9BURK</name>